<accession>A0A7Y0Q4K2</accession>
<dbReference type="PANTHER" id="PTHR34047">
    <property type="entry name" value="NUCLEAR INTRON MATURASE 1, MITOCHONDRIAL-RELATED"/>
    <property type="match status" value="1"/>
</dbReference>
<dbReference type="PANTHER" id="PTHR34047:SF3">
    <property type="entry name" value="BLR2052 PROTEIN"/>
    <property type="match status" value="1"/>
</dbReference>
<dbReference type="InterPro" id="IPR043502">
    <property type="entry name" value="DNA/RNA_pol_sf"/>
</dbReference>
<dbReference type="InterPro" id="IPR051083">
    <property type="entry name" value="GrpII_Intron_Splice-Mob/Def"/>
</dbReference>
<dbReference type="Proteomes" id="UP000533476">
    <property type="component" value="Unassembled WGS sequence"/>
</dbReference>
<protein>
    <submittedName>
        <fullName evidence="2">Group II intron reverse transcriptase/maturase</fullName>
    </submittedName>
</protein>
<gene>
    <name evidence="2" type="ORF">HIJ39_13365</name>
</gene>
<dbReference type="RefSeq" id="WP_243239663.1">
    <property type="nucleotide sequence ID" value="NZ_JABBVZ010000048.1"/>
</dbReference>
<evidence type="ECO:0000313" key="3">
    <source>
        <dbReference type="Proteomes" id="UP000533476"/>
    </source>
</evidence>
<keyword evidence="2" id="KW-0808">Transferase</keyword>
<keyword evidence="3" id="KW-1185">Reference proteome</keyword>
<evidence type="ECO:0000313" key="2">
    <source>
        <dbReference type="EMBL" id="NMP23329.1"/>
    </source>
</evidence>
<comment type="caution">
    <text evidence="2">The sequence shown here is derived from an EMBL/GenBank/DDBJ whole genome shotgun (WGS) entry which is preliminary data.</text>
</comment>
<organism evidence="2 3">
    <name type="scientific">Sulfobacillus harzensis</name>
    <dbReference type="NCBI Taxonomy" id="2729629"/>
    <lineage>
        <taxon>Bacteria</taxon>
        <taxon>Bacillati</taxon>
        <taxon>Bacillota</taxon>
        <taxon>Clostridia</taxon>
        <taxon>Eubacteriales</taxon>
        <taxon>Clostridiales Family XVII. Incertae Sedis</taxon>
        <taxon>Sulfobacillus</taxon>
    </lineage>
</organism>
<keyword evidence="2" id="KW-0695">RNA-directed DNA polymerase</keyword>
<sequence length="268" mass="31095">SGTVSLEVEARGRKKHGRYLGMAILVAPLQRADGSLEPRTRGTPQGSVVSPVLANLFLHYAFDVWMSRRHADQPFERYADDAVVHCRSYAAAAALKEDLARRLNECGLELHPTKTRIVYCQDDDRRGTYSETSFDFLGYTFRPRRSKNRHGKYFINFTPAVSNAALRAMRQTVHGWRLHLQVSRTITDLARQYNPVVRGWIQYYGRFYPSALYPLLRHVNRALVRWATRKYKKLAHHTRRAEHWLGGVAQREPQLFLHWQRGLRPAAR</sequence>
<feature type="non-terminal residue" evidence="2">
    <location>
        <position position="1"/>
    </location>
</feature>
<dbReference type="InterPro" id="IPR013597">
    <property type="entry name" value="Mat_intron_G2"/>
</dbReference>
<keyword evidence="2" id="KW-0548">Nucleotidyltransferase</keyword>
<dbReference type="GO" id="GO:0003964">
    <property type="term" value="F:RNA-directed DNA polymerase activity"/>
    <property type="evidence" value="ECO:0007669"/>
    <property type="project" value="UniProtKB-KW"/>
</dbReference>
<dbReference type="CDD" id="cd01651">
    <property type="entry name" value="RT_G2_intron"/>
    <property type="match status" value="1"/>
</dbReference>
<evidence type="ECO:0000259" key="1">
    <source>
        <dbReference type="PROSITE" id="PS50878"/>
    </source>
</evidence>
<reference evidence="2 3" key="1">
    <citation type="submission" date="2020-04" db="EMBL/GenBank/DDBJ databases">
        <authorList>
            <person name="Zhang R."/>
            <person name="Schippers A."/>
        </authorList>
    </citation>
    <scope>NUCLEOTIDE SEQUENCE [LARGE SCALE GENOMIC DNA]</scope>
    <source>
        <strain evidence="2 3">DSM 109850</strain>
    </source>
</reference>
<dbReference type="SUPFAM" id="SSF56672">
    <property type="entry name" value="DNA/RNA polymerases"/>
    <property type="match status" value="1"/>
</dbReference>
<dbReference type="Pfam" id="PF08388">
    <property type="entry name" value="GIIM"/>
    <property type="match status" value="1"/>
</dbReference>
<dbReference type="AlphaFoldDB" id="A0A7Y0Q4K2"/>
<dbReference type="EMBL" id="JABBVZ010000048">
    <property type="protein sequence ID" value="NMP23329.1"/>
    <property type="molecule type" value="Genomic_DNA"/>
</dbReference>
<name>A0A7Y0Q4K2_9FIRM</name>
<dbReference type="PROSITE" id="PS50878">
    <property type="entry name" value="RT_POL"/>
    <property type="match status" value="1"/>
</dbReference>
<feature type="domain" description="Reverse transcriptase" evidence="1">
    <location>
        <begin position="1"/>
        <end position="141"/>
    </location>
</feature>
<dbReference type="Pfam" id="PF00078">
    <property type="entry name" value="RVT_1"/>
    <property type="match status" value="1"/>
</dbReference>
<proteinExistence type="predicted"/>
<dbReference type="InterPro" id="IPR000477">
    <property type="entry name" value="RT_dom"/>
</dbReference>